<proteinExistence type="predicted"/>
<dbReference type="PANTHER" id="PTHR20930:SF0">
    <property type="entry name" value="PROTEIN ILRUN"/>
    <property type="match status" value="1"/>
</dbReference>
<protein>
    <submittedName>
        <fullName evidence="3">Ig-like domain-containing protein</fullName>
    </submittedName>
</protein>
<gene>
    <name evidence="3" type="ORF">DFR64_0973</name>
</gene>
<dbReference type="EMBL" id="QUMS01000001">
    <property type="protein sequence ID" value="REG11100.1"/>
    <property type="molecule type" value="Genomic_DNA"/>
</dbReference>
<feature type="chain" id="PRO_5017778990" evidence="1">
    <location>
        <begin position="24"/>
        <end position="225"/>
    </location>
</feature>
<dbReference type="InterPro" id="IPR032350">
    <property type="entry name" value="Nbr1_FW"/>
</dbReference>
<dbReference type="Proteomes" id="UP000256388">
    <property type="component" value="Unassembled WGS sequence"/>
</dbReference>
<dbReference type="OrthoDB" id="163857at2"/>
<feature type="signal peptide" evidence="1">
    <location>
        <begin position="1"/>
        <end position="23"/>
    </location>
</feature>
<dbReference type="AlphaFoldDB" id="A0A3E0AMG6"/>
<keyword evidence="4" id="KW-1185">Reference proteome</keyword>
<dbReference type="Pfam" id="PF16158">
    <property type="entry name" value="N_BRCA1_IG"/>
    <property type="match status" value="1"/>
</dbReference>
<dbReference type="InterPro" id="IPR013783">
    <property type="entry name" value="Ig-like_fold"/>
</dbReference>
<feature type="domain" description="Nbr1 FW" evidence="2">
    <location>
        <begin position="115"/>
        <end position="213"/>
    </location>
</feature>
<evidence type="ECO:0000313" key="3">
    <source>
        <dbReference type="EMBL" id="REG11100.1"/>
    </source>
</evidence>
<organism evidence="3 4">
    <name type="scientific">Pelolinea submarina</name>
    <dbReference type="NCBI Taxonomy" id="913107"/>
    <lineage>
        <taxon>Bacteria</taxon>
        <taxon>Bacillati</taxon>
        <taxon>Chloroflexota</taxon>
        <taxon>Anaerolineae</taxon>
        <taxon>Anaerolineales</taxon>
        <taxon>Anaerolineaceae</taxon>
        <taxon>Pelolinea</taxon>
    </lineage>
</organism>
<evidence type="ECO:0000313" key="4">
    <source>
        <dbReference type="Proteomes" id="UP000256388"/>
    </source>
</evidence>
<dbReference type="CDD" id="cd14947">
    <property type="entry name" value="NBR1_like"/>
    <property type="match status" value="1"/>
</dbReference>
<comment type="caution">
    <text evidence="3">The sequence shown here is derived from an EMBL/GenBank/DDBJ whole genome shotgun (WGS) entry which is preliminary data.</text>
</comment>
<accession>A0A3E0AMG6</accession>
<keyword evidence="1" id="KW-0732">Signal</keyword>
<sequence length="225" mass="23699">MNKRFVVMLSILLSIAFIGTSCGPRVEPTPTIDPNAVMTEVAQTVAAEITAEALLTPSPTATLAPTPTIPATPTQDLTALPTVPTVAVTAPVTNSAAATAPVTTADNLDVLSDVTIPDGTAFYTNESFNKVWKVKNSGSTTWDSTYSIVNIDGNTFGADTVIPLTTSVLPGGEFELGIKMKSPSAYGEYMSRWKLMNANGQIFGTEMYVYIKVTEKAQKTATPAG</sequence>
<dbReference type="PROSITE" id="PS51257">
    <property type="entry name" value="PROKAR_LIPOPROTEIN"/>
    <property type="match status" value="1"/>
</dbReference>
<dbReference type="Gene3D" id="2.60.40.10">
    <property type="entry name" value="Immunoglobulins"/>
    <property type="match status" value="1"/>
</dbReference>
<dbReference type="PANTHER" id="PTHR20930">
    <property type="entry name" value="OVARIAN CARCINOMA ANTIGEN CA125-RELATED"/>
    <property type="match status" value="1"/>
</dbReference>
<name>A0A3E0AMG6_9CHLR</name>
<evidence type="ECO:0000259" key="2">
    <source>
        <dbReference type="Pfam" id="PF16158"/>
    </source>
</evidence>
<dbReference type="RefSeq" id="WP_116224242.1">
    <property type="nucleotide sequence ID" value="NZ_AP018437.1"/>
</dbReference>
<reference evidence="3 4" key="1">
    <citation type="submission" date="2018-08" db="EMBL/GenBank/DDBJ databases">
        <title>Genomic Encyclopedia of Type Strains, Phase IV (KMG-IV): sequencing the most valuable type-strain genomes for metagenomic binning, comparative biology and taxonomic classification.</title>
        <authorList>
            <person name="Goeker M."/>
        </authorList>
    </citation>
    <scope>NUCLEOTIDE SEQUENCE [LARGE SCALE GENOMIC DNA]</scope>
    <source>
        <strain evidence="3 4">DSM 23923</strain>
    </source>
</reference>
<evidence type="ECO:0000256" key="1">
    <source>
        <dbReference type="SAM" id="SignalP"/>
    </source>
</evidence>